<evidence type="ECO:0000313" key="3">
    <source>
        <dbReference type="EMBL" id="CUS36117.1"/>
    </source>
</evidence>
<name>A0A0S4LEY5_9BACT</name>
<protein>
    <recommendedName>
        <fullName evidence="2">UPF0235 protein COMA1_20646</fullName>
    </recommendedName>
</protein>
<evidence type="ECO:0000256" key="1">
    <source>
        <dbReference type="ARBA" id="ARBA00010364"/>
    </source>
</evidence>
<dbReference type="HAMAP" id="MF_00634">
    <property type="entry name" value="UPF0235"/>
    <property type="match status" value="1"/>
</dbReference>
<dbReference type="InterPro" id="IPR036591">
    <property type="entry name" value="YggU-like_sf"/>
</dbReference>
<organism evidence="3 4">
    <name type="scientific">Candidatus Nitrospira nitrosa</name>
    <dbReference type="NCBI Taxonomy" id="1742972"/>
    <lineage>
        <taxon>Bacteria</taxon>
        <taxon>Pseudomonadati</taxon>
        <taxon>Nitrospirota</taxon>
        <taxon>Nitrospiria</taxon>
        <taxon>Nitrospirales</taxon>
        <taxon>Nitrospiraceae</taxon>
        <taxon>Nitrospira</taxon>
    </lineage>
</organism>
<dbReference type="PANTHER" id="PTHR13420:SF7">
    <property type="entry name" value="UPF0235 PROTEIN C15ORF40"/>
    <property type="match status" value="1"/>
</dbReference>
<dbReference type="EMBL" id="CZQA01000008">
    <property type="protein sequence ID" value="CUS36117.1"/>
    <property type="molecule type" value="Genomic_DNA"/>
</dbReference>
<gene>
    <name evidence="3" type="ORF">COMA1_20646</name>
</gene>
<dbReference type="NCBIfam" id="TIGR00251">
    <property type="entry name" value="DUF167 family protein"/>
    <property type="match status" value="1"/>
</dbReference>
<dbReference type="Gene3D" id="3.30.1200.10">
    <property type="entry name" value="YggU-like"/>
    <property type="match status" value="1"/>
</dbReference>
<dbReference type="SUPFAM" id="SSF69786">
    <property type="entry name" value="YggU-like"/>
    <property type="match status" value="1"/>
</dbReference>
<dbReference type="Pfam" id="PF02594">
    <property type="entry name" value="DUF167"/>
    <property type="match status" value="1"/>
</dbReference>
<dbReference type="AlphaFoldDB" id="A0A0S4LEY5"/>
<dbReference type="Proteomes" id="UP000199032">
    <property type="component" value="Unassembled WGS sequence"/>
</dbReference>
<evidence type="ECO:0000256" key="2">
    <source>
        <dbReference type="HAMAP-Rule" id="MF_00634"/>
    </source>
</evidence>
<dbReference type="InterPro" id="IPR003746">
    <property type="entry name" value="DUF167"/>
</dbReference>
<dbReference type="GO" id="GO:0005737">
    <property type="term" value="C:cytoplasm"/>
    <property type="evidence" value="ECO:0007669"/>
    <property type="project" value="TreeGrafter"/>
</dbReference>
<dbReference type="PANTHER" id="PTHR13420">
    <property type="entry name" value="UPF0235 PROTEIN C15ORF40"/>
    <property type="match status" value="1"/>
</dbReference>
<keyword evidence="4" id="KW-1185">Reference proteome</keyword>
<dbReference type="OrthoDB" id="9801972at2"/>
<dbReference type="STRING" id="1742972.COMA1_20646"/>
<comment type="similarity">
    <text evidence="1 2">Belongs to the UPF0235 family.</text>
</comment>
<accession>A0A0S4LEY5</accession>
<sequence length="91" mass="9844">MVHVQPKAARTECVGIHGDAIKIRVAAPPHDGDANDELIRFIAGCCAVPRTHVRIQAGAGSRHKRLHIKGVTAEWLWARLMPPGEKGPVKA</sequence>
<reference evidence="3 4" key="1">
    <citation type="submission" date="2015-10" db="EMBL/GenBank/DDBJ databases">
        <authorList>
            <person name="Gilbert D.G."/>
        </authorList>
    </citation>
    <scope>NUCLEOTIDE SEQUENCE [LARGE SCALE GENOMIC DNA]</scope>
    <source>
        <strain evidence="3">COMA1</strain>
    </source>
</reference>
<proteinExistence type="inferred from homology"/>
<evidence type="ECO:0000313" key="4">
    <source>
        <dbReference type="Proteomes" id="UP000199032"/>
    </source>
</evidence>
<dbReference type="SMART" id="SM01152">
    <property type="entry name" value="DUF167"/>
    <property type="match status" value="1"/>
</dbReference>